<dbReference type="InterPro" id="IPR003583">
    <property type="entry name" value="Hlx-hairpin-Hlx_DNA-bd_motif"/>
</dbReference>
<protein>
    <submittedName>
        <fullName evidence="4">DUF4124 domain-containing protein</fullName>
    </submittedName>
</protein>
<evidence type="ECO:0000256" key="1">
    <source>
        <dbReference type="SAM" id="Coils"/>
    </source>
</evidence>
<gene>
    <name evidence="4" type="ORF">FVE67_07615</name>
</gene>
<organism evidence="4 5">
    <name type="scientific">Thermosulfurimonas marina</name>
    <dbReference type="NCBI Taxonomy" id="2047767"/>
    <lineage>
        <taxon>Bacteria</taxon>
        <taxon>Pseudomonadati</taxon>
        <taxon>Thermodesulfobacteriota</taxon>
        <taxon>Thermodesulfobacteria</taxon>
        <taxon>Thermodesulfobacteriales</taxon>
        <taxon>Thermodesulfobacteriaceae</taxon>
        <taxon>Thermosulfurimonas</taxon>
    </lineage>
</organism>
<dbReference type="Pfam" id="PF13511">
    <property type="entry name" value="DUF4124"/>
    <property type="match status" value="1"/>
</dbReference>
<feature type="coiled-coil region" evidence="1">
    <location>
        <begin position="175"/>
        <end position="202"/>
    </location>
</feature>
<dbReference type="SUPFAM" id="SSF47781">
    <property type="entry name" value="RuvA domain 2-like"/>
    <property type="match status" value="1"/>
</dbReference>
<accession>A0A6H1WU42</accession>
<dbReference type="AlphaFoldDB" id="A0A6H1WU42"/>
<sequence length="287" mass="33415">MRLKGFFLGAVLFLFLALPLWALDPNRASVEELAALPGIGRGLARRIVEYRRQHGPFRSPEDLLKVKGIGPRRLERLRPYLEFPESPPSGMKVSAGEASPAPGRSYIYRWVDEKGVVHFTEFPEEIPPRFRSRAERIPFPAGSPRAEAPPAPSPETPGPAREPSRPKTDILGRDLKWYREEVLRLVKERDRLRRQIEENRQAMRLLHGGSPIARRGTRTEYGIKLGQGPILRRWAEYKRLRRINQELEKRLSEVEYRLRKGLYREALRTYAPEEVLRYLKEVRKRLK</sequence>
<dbReference type="InterPro" id="IPR025392">
    <property type="entry name" value="DUF4124"/>
</dbReference>
<dbReference type="Gene3D" id="1.10.150.320">
    <property type="entry name" value="Photosystem II 12 kDa extrinsic protein"/>
    <property type="match status" value="1"/>
</dbReference>
<feature type="domain" description="Helix-hairpin-helix DNA-binding motif class 1" evidence="3">
    <location>
        <begin position="61"/>
        <end position="80"/>
    </location>
</feature>
<evidence type="ECO:0000313" key="4">
    <source>
        <dbReference type="EMBL" id="QJA06669.1"/>
    </source>
</evidence>
<dbReference type="InterPro" id="IPR051675">
    <property type="entry name" value="Endo/Exo/Phosphatase_dom_1"/>
</dbReference>
<dbReference type="EMBL" id="CP042909">
    <property type="protein sequence ID" value="QJA06669.1"/>
    <property type="molecule type" value="Genomic_DNA"/>
</dbReference>
<dbReference type="SMART" id="SM00278">
    <property type="entry name" value="HhH1"/>
    <property type="match status" value="2"/>
</dbReference>
<dbReference type="KEGG" id="tmai:FVE67_07615"/>
<proteinExistence type="predicted"/>
<feature type="region of interest" description="Disordered" evidence="2">
    <location>
        <begin position="139"/>
        <end position="169"/>
    </location>
</feature>
<dbReference type="GO" id="GO:0006281">
    <property type="term" value="P:DNA repair"/>
    <property type="evidence" value="ECO:0007669"/>
    <property type="project" value="InterPro"/>
</dbReference>
<feature type="domain" description="Helix-hairpin-helix DNA-binding motif class 1" evidence="3">
    <location>
        <begin position="31"/>
        <end position="50"/>
    </location>
</feature>
<name>A0A6H1WU42_9BACT</name>
<dbReference type="PANTHER" id="PTHR21180">
    <property type="entry name" value="ENDONUCLEASE/EXONUCLEASE/PHOSPHATASE FAMILY DOMAIN-CONTAINING PROTEIN 1"/>
    <property type="match status" value="1"/>
</dbReference>
<dbReference type="GO" id="GO:0015628">
    <property type="term" value="P:protein secretion by the type II secretion system"/>
    <property type="evidence" value="ECO:0007669"/>
    <property type="project" value="TreeGrafter"/>
</dbReference>
<dbReference type="PANTHER" id="PTHR21180:SF32">
    <property type="entry name" value="ENDONUCLEASE_EXONUCLEASE_PHOSPHATASE FAMILY DOMAIN-CONTAINING PROTEIN 1"/>
    <property type="match status" value="1"/>
</dbReference>
<dbReference type="GO" id="GO:0015627">
    <property type="term" value="C:type II protein secretion system complex"/>
    <property type="evidence" value="ECO:0007669"/>
    <property type="project" value="TreeGrafter"/>
</dbReference>
<keyword evidence="5" id="KW-1185">Reference proteome</keyword>
<dbReference type="Pfam" id="PF12836">
    <property type="entry name" value="HHH_3"/>
    <property type="match status" value="1"/>
</dbReference>
<dbReference type="GO" id="GO:0003677">
    <property type="term" value="F:DNA binding"/>
    <property type="evidence" value="ECO:0007669"/>
    <property type="project" value="InterPro"/>
</dbReference>
<reference evidence="4 5" key="1">
    <citation type="submission" date="2019-08" db="EMBL/GenBank/DDBJ databases">
        <title>Complete genome sequence of Thermosulfurimonas marina SU872T, an anaerobic thermophilic chemolithoautotrophic bacterium isolated from a shallow marine hydrothermal vent.</title>
        <authorList>
            <person name="Allioux M."/>
            <person name="Jebbar M."/>
            <person name="Slobodkina G."/>
            <person name="Slobodkin A."/>
            <person name="Moalic Y."/>
            <person name="Frolova A."/>
            <person name="Shao Z."/>
            <person name="Alain K."/>
        </authorList>
    </citation>
    <scope>NUCLEOTIDE SEQUENCE [LARGE SCALE GENOMIC DNA]</scope>
    <source>
        <strain evidence="4 5">SU872</strain>
    </source>
</reference>
<keyword evidence="1" id="KW-0175">Coiled coil</keyword>
<dbReference type="InterPro" id="IPR010994">
    <property type="entry name" value="RuvA_2-like"/>
</dbReference>
<feature type="compositionally biased region" description="Pro residues" evidence="2">
    <location>
        <begin position="147"/>
        <end position="157"/>
    </location>
</feature>
<dbReference type="Proteomes" id="UP000501253">
    <property type="component" value="Chromosome"/>
</dbReference>
<dbReference type="RefSeq" id="WP_168720022.1">
    <property type="nucleotide sequence ID" value="NZ_CP042909.1"/>
</dbReference>
<evidence type="ECO:0000259" key="3">
    <source>
        <dbReference type="SMART" id="SM00278"/>
    </source>
</evidence>
<evidence type="ECO:0000256" key="2">
    <source>
        <dbReference type="SAM" id="MobiDB-lite"/>
    </source>
</evidence>
<evidence type="ECO:0000313" key="5">
    <source>
        <dbReference type="Proteomes" id="UP000501253"/>
    </source>
</evidence>